<evidence type="ECO:0000313" key="2">
    <source>
        <dbReference type="EMBL" id="MDT2731633.1"/>
    </source>
</evidence>
<reference evidence="2" key="1">
    <citation type="submission" date="2023-03" db="EMBL/GenBank/DDBJ databases">
        <authorList>
            <person name="Shen W."/>
            <person name="Cai J."/>
        </authorList>
    </citation>
    <scope>NUCLEOTIDE SEQUENCE</scope>
    <source>
        <strain evidence="2">P82-2</strain>
    </source>
</reference>
<sequence>MSHLKVYEFNQIKGLIKELINYYKTNDYLNYALLIKETLLEIGANLIEHEIDSQMFMSNLADKRISHRQVDNLLEDLKVRVEPFTIPSNKEITKLLRKVKKLKVPDFETYDKKEIIYLAWNEQSSNRKYVIYEDNNKSAAFYGDLSTDKVKGFCKICKEETETSLFLLKSKTSGDGTYTKKGDYICRDSAICNQNLKNIDDFYDFVNHMKA</sequence>
<keyword evidence="2" id="KW-0648">Protein biosynthesis</keyword>
<accession>A0AAE4HXD2</accession>
<evidence type="ECO:0000259" key="1">
    <source>
        <dbReference type="Pfam" id="PF07299"/>
    </source>
</evidence>
<feature type="domain" description="Elongation factor G-binding protein N-terminal" evidence="1">
    <location>
        <begin position="4"/>
        <end position="84"/>
    </location>
</feature>
<dbReference type="Proteomes" id="UP001180515">
    <property type="component" value="Unassembled WGS sequence"/>
</dbReference>
<evidence type="ECO:0000313" key="3">
    <source>
        <dbReference type="Proteomes" id="UP001180515"/>
    </source>
</evidence>
<dbReference type="Gene3D" id="1.20.1280.250">
    <property type="match status" value="1"/>
</dbReference>
<name>A0AAE4HXD2_9STRE</name>
<proteinExistence type="predicted"/>
<comment type="caution">
    <text evidence="2">The sequence shown here is derived from an EMBL/GenBank/DDBJ whole genome shotgun (WGS) entry which is preliminary data.</text>
</comment>
<dbReference type="InterPro" id="IPR010841">
    <property type="entry name" value="EF-G-binding_N"/>
</dbReference>
<gene>
    <name evidence="2" type="ORF">P7G31_05165</name>
</gene>
<dbReference type="Pfam" id="PF07299">
    <property type="entry name" value="EF-G-binding_N"/>
    <property type="match status" value="1"/>
</dbReference>
<dbReference type="RefSeq" id="WP_311982057.1">
    <property type="nucleotide sequence ID" value="NZ_JARQAG010000005.1"/>
</dbReference>
<protein>
    <submittedName>
        <fullName evidence="2">Elongation factor G-binding protein</fullName>
    </submittedName>
</protein>
<dbReference type="InterPro" id="IPR038344">
    <property type="entry name" value="EF-G_N_sf"/>
</dbReference>
<dbReference type="EMBL" id="JARQAG010000005">
    <property type="protein sequence ID" value="MDT2731633.1"/>
    <property type="molecule type" value="Genomic_DNA"/>
</dbReference>
<organism evidence="2 3">
    <name type="scientific">Streptococcus parauberis</name>
    <dbReference type="NCBI Taxonomy" id="1348"/>
    <lineage>
        <taxon>Bacteria</taxon>
        <taxon>Bacillati</taxon>
        <taxon>Bacillota</taxon>
        <taxon>Bacilli</taxon>
        <taxon>Lactobacillales</taxon>
        <taxon>Streptococcaceae</taxon>
        <taxon>Streptococcus</taxon>
    </lineage>
</organism>
<dbReference type="AlphaFoldDB" id="A0AAE4HXD2"/>
<keyword evidence="2" id="KW-0251">Elongation factor</keyword>
<dbReference type="GO" id="GO:0003746">
    <property type="term" value="F:translation elongation factor activity"/>
    <property type="evidence" value="ECO:0007669"/>
    <property type="project" value="UniProtKB-KW"/>
</dbReference>